<reference evidence="1 2" key="1">
    <citation type="submission" date="2016-05" db="EMBL/GenBank/DDBJ databases">
        <title>Complete Genome and Methylome Analysis of Psychrotrophic Bacterial Isolates from Antarctic Lake Untersee.</title>
        <authorList>
            <person name="Fomenkov A."/>
            <person name="Akimov V.N."/>
            <person name="Vasilyeva L.V."/>
            <person name="Andersen D."/>
            <person name="Vincze T."/>
            <person name="Roberts R.J."/>
        </authorList>
    </citation>
    <scope>NUCLEOTIDE SEQUENCE [LARGE SCALE GENOMIC DNA]</scope>
    <source>
        <strain evidence="1 2">U14-5</strain>
    </source>
</reference>
<dbReference type="STRING" id="257708.RGI145_16845"/>
<gene>
    <name evidence="1" type="ORF">RGI145_16845</name>
</gene>
<name>A0A1L7AIL3_9PROT</name>
<dbReference type="SUPFAM" id="SSF69118">
    <property type="entry name" value="AhpD-like"/>
    <property type="match status" value="1"/>
</dbReference>
<dbReference type="InterPro" id="IPR029032">
    <property type="entry name" value="AhpD-like"/>
</dbReference>
<evidence type="ECO:0000313" key="2">
    <source>
        <dbReference type="Proteomes" id="UP000185494"/>
    </source>
</evidence>
<dbReference type="Proteomes" id="UP000185494">
    <property type="component" value="Chromosome 1"/>
</dbReference>
<dbReference type="AlphaFoldDB" id="A0A1L7AIL3"/>
<dbReference type="KEGG" id="rgi:RGI145_16845"/>
<dbReference type="eggNOG" id="COG4950">
    <property type="taxonomic scope" value="Bacteria"/>
</dbReference>
<evidence type="ECO:0000313" key="1">
    <source>
        <dbReference type="EMBL" id="APT58529.1"/>
    </source>
</evidence>
<dbReference type="RefSeq" id="WP_075799290.1">
    <property type="nucleotide sequence ID" value="NZ_CP015583.1"/>
</dbReference>
<organism evidence="1 2">
    <name type="scientific">Roseomonas gilardii</name>
    <dbReference type="NCBI Taxonomy" id="257708"/>
    <lineage>
        <taxon>Bacteria</taxon>
        <taxon>Pseudomonadati</taxon>
        <taxon>Pseudomonadota</taxon>
        <taxon>Alphaproteobacteria</taxon>
        <taxon>Acetobacterales</taxon>
        <taxon>Roseomonadaceae</taxon>
        <taxon>Roseomonas</taxon>
    </lineage>
</organism>
<accession>A0A1L7AIL3</accession>
<protein>
    <submittedName>
        <fullName evidence="1">Uncharacterized protein</fullName>
    </submittedName>
</protein>
<proteinExistence type="predicted"/>
<dbReference type="EMBL" id="CP015583">
    <property type="protein sequence ID" value="APT58529.1"/>
    <property type="molecule type" value="Genomic_DNA"/>
</dbReference>
<dbReference type="Gene3D" id="1.20.1290.10">
    <property type="entry name" value="AhpD-like"/>
    <property type="match status" value="1"/>
</dbReference>
<sequence length="175" mass="18567">MKTDTPETIPETIPDLAEHLLGIDAASPLGRLRRERADILKHEEGAYRELVLPPQPGRVSLAERAALALRGALIEGDAALAAHYRALLAAAGTAEEIAAAEAFPAPGGEGRLAVLFRYADMVAQRPADCGQADIDRLLAMGLTARDIVAVTQLVSFVPYQVRLLAGLRQLQGDAA</sequence>